<feature type="domain" description="RNA-binding S4" evidence="8">
    <location>
        <begin position="39"/>
        <end position="99"/>
    </location>
</feature>
<evidence type="ECO:0000256" key="5">
    <source>
        <dbReference type="PROSITE-ProRule" id="PRU00182"/>
    </source>
</evidence>
<dbReference type="AlphaFoldDB" id="A0A429ZUF6"/>
<dbReference type="Pfam" id="PF00849">
    <property type="entry name" value="PseudoU_synth_2"/>
    <property type="match status" value="1"/>
</dbReference>
<comment type="catalytic activity">
    <reaction evidence="1 6">
        <text>a uridine in RNA = a pseudouridine in RNA</text>
        <dbReference type="Rhea" id="RHEA:48348"/>
        <dbReference type="Rhea" id="RHEA-COMP:12068"/>
        <dbReference type="Rhea" id="RHEA-COMP:12069"/>
        <dbReference type="ChEBI" id="CHEBI:65314"/>
        <dbReference type="ChEBI" id="CHEBI:65315"/>
    </reaction>
</comment>
<gene>
    <name evidence="9" type="ORF">CBF37_10050</name>
</gene>
<dbReference type="PROSITE" id="PS01129">
    <property type="entry name" value="PSI_RLU"/>
    <property type="match status" value="1"/>
</dbReference>
<dbReference type="NCBIfam" id="TIGR00005">
    <property type="entry name" value="rluA_subfam"/>
    <property type="match status" value="1"/>
</dbReference>
<dbReference type="SUPFAM" id="SSF55174">
    <property type="entry name" value="Alpha-L RNA-binding motif"/>
    <property type="match status" value="1"/>
</dbReference>
<keyword evidence="5" id="KW-0694">RNA-binding</keyword>
<dbReference type="InterPro" id="IPR006145">
    <property type="entry name" value="PsdUridine_synth_RsuA/RluA"/>
</dbReference>
<dbReference type="GO" id="GO:0000455">
    <property type="term" value="P:enzyme-directed rRNA pseudouridine synthesis"/>
    <property type="evidence" value="ECO:0007669"/>
    <property type="project" value="TreeGrafter"/>
</dbReference>
<dbReference type="InterPro" id="IPR006224">
    <property type="entry name" value="PsdUridine_synth_RluA-like_CS"/>
</dbReference>
<evidence type="ECO:0000256" key="7">
    <source>
        <dbReference type="SAM" id="MobiDB-lite"/>
    </source>
</evidence>
<dbReference type="RefSeq" id="WP_125984612.1">
    <property type="nucleotide sequence ID" value="NZ_NGJS01000018.1"/>
</dbReference>
<organism evidence="9 10">
    <name type="scientific">Vagococcus vulneris</name>
    <dbReference type="NCBI Taxonomy" id="1977869"/>
    <lineage>
        <taxon>Bacteria</taxon>
        <taxon>Bacillati</taxon>
        <taxon>Bacillota</taxon>
        <taxon>Bacilli</taxon>
        <taxon>Lactobacillales</taxon>
        <taxon>Enterococcaceae</taxon>
        <taxon>Vagococcus</taxon>
    </lineage>
</organism>
<dbReference type="EMBL" id="NGJS01000018">
    <property type="protein sequence ID" value="RST97322.1"/>
    <property type="molecule type" value="Genomic_DNA"/>
</dbReference>
<evidence type="ECO:0000256" key="1">
    <source>
        <dbReference type="ARBA" id="ARBA00000073"/>
    </source>
</evidence>
<feature type="active site" evidence="4">
    <location>
        <position position="157"/>
    </location>
</feature>
<dbReference type="GO" id="GO:0120159">
    <property type="term" value="F:rRNA pseudouridine synthase activity"/>
    <property type="evidence" value="ECO:0007669"/>
    <property type="project" value="UniProtKB-ARBA"/>
</dbReference>
<dbReference type="InterPro" id="IPR036986">
    <property type="entry name" value="S4_RNA-bd_sf"/>
</dbReference>
<dbReference type="InterPro" id="IPR020103">
    <property type="entry name" value="PsdUridine_synth_cat_dom_sf"/>
</dbReference>
<dbReference type="InterPro" id="IPR006225">
    <property type="entry name" value="PsdUridine_synth_RluC/D"/>
</dbReference>
<dbReference type="PANTHER" id="PTHR21600:SF44">
    <property type="entry name" value="RIBOSOMAL LARGE SUBUNIT PSEUDOURIDINE SYNTHASE D"/>
    <property type="match status" value="1"/>
</dbReference>
<evidence type="ECO:0000256" key="6">
    <source>
        <dbReference type="RuleBase" id="RU362028"/>
    </source>
</evidence>
<dbReference type="PROSITE" id="PS50889">
    <property type="entry name" value="S4"/>
    <property type="match status" value="1"/>
</dbReference>
<dbReference type="OrthoDB" id="9807829at2"/>
<dbReference type="CDD" id="cd02869">
    <property type="entry name" value="PseudoU_synth_RluA_like"/>
    <property type="match status" value="1"/>
</dbReference>
<comment type="function">
    <text evidence="6">Responsible for synthesis of pseudouridine from uracil.</text>
</comment>
<feature type="compositionally biased region" description="Basic residues" evidence="7">
    <location>
        <begin position="1"/>
        <end position="13"/>
    </location>
</feature>
<dbReference type="Proteomes" id="UP000287857">
    <property type="component" value="Unassembled WGS sequence"/>
</dbReference>
<accession>A0A429ZUF6</accession>
<evidence type="ECO:0000256" key="2">
    <source>
        <dbReference type="ARBA" id="ARBA00010876"/>
    </source>
</evidence>
<evidence type="ECO:0000259" key="8">
    <source>
        <dbReference type="SMART" id="SM00363"/>
    </source>
</evidence>
<name>A0A429ZUF6_9ENTE</name>
<feature type="region of interest" description="Disordered" evidence="7">
    <location>
        <begin position="1"/>
        <end position="22"/>
    </location>
</feature>
<evidence type="ECO:0000313" key="10">
    <source>
        <dbReference type="Proteomes" id="UP000287857"/>
    </source>
</evidence>
<protein>
    <recommendedName>
        <fullName evidence="6">Pseudouridine synthase</fullName>
        <ecNumber evidence="6">5.4.99.-</ecNumber>
    </recommendedName>
</protein>
<comment type="caution">
    <text evidence="9">The sequence shown here is derived from an EMBL/GenBank/DDBJ whole genome shotgun (WGS) entry which is preliminary data.</text>
</comment>
<dbReference type="CDD" id="cd00165">
    <property type="entry name" value="S4"/>
    <property type="match status" value="1"/>
</dbReference>
<dbReference type="EC" id="5.4.99.-" evidence="6"/>
<comment type="similarity">
    <text evidence="2 6">Belongs to the pseudouridine synthase RluA family.</text>
</comment>
<dbReference type="PANTHER" id="PTHR21600">
    <property type="entry name" value="MITOCHONDRIAL RNA PSEUDOURIDINE SYNTHASE"/>
    <property type="match status" value="1"/>
</dbReference>
<dbReference type="SUPFAM" id="SSF55120">
    <property type="entry name" value="Pseudouridine synthase"/>
    <property type="match status" value="1"/>
</dbReference>
<reference evidence="9 10" key="1">
    <citation type="submission" date="2017-05" db="EMBL/GenBank/DDBJ databases">
        <title>Vagococcus spp. assemblies.</title>
        <authorList>
            <person name="Gulvik C.A."/>
        </authorList>
    </citation>
    <scope>NUCLEOTIDE SEQUENCE [LARGE SCALE GENOMIC DNA]</scope>
    <source>
        <strain evidence="9 10">SS1995</strain>
    </source>
</reference>
<keyword evidence="3 6" id="KW-0413">Isomerase</keyword>
<evidence type="ECO:0000256" key="4">
    <source>
        <dbReference type="PIRSR" id="PIRSR606225-1"/>
    </source>
</evidence>
<evidence type="ECO:0000256" key="3">
    <source>
        <dbReference type="ARBA" id="ARBA00023235"/>
    </source>
</evidence>
<dbReference type="GO" id="GO:0003723">
    <property type="term" value="F:RNA binding"/>
    <property type="evidence" value="ECO:0007669"/>
    <property type="project" value="UniProtKB-KW"/>
</dbReference>
<dbReference type="Gene3D" id="3.30.2350.10">
    <property type="entry name" value="Pseudouridine synthase"/>
    <property type="match status" value="1"/>
</dbReference>
<proteinExistence type="inferred from homology"/>
<dbReference type="Gene3D" id="3.10.290.10">
    <property type="entry name" value="RNA-binding S4 domain"/>
    <property type="match status" value="1"/>
</dbReference>
<dbReference type="InterPro" id="IPR050188">
    <property type="entry name" value="RluA_PseudoU_synthase"/>
</dbReference>
<evidence type="ECO:0000313" key="9">
    <source>
        <dbReference type="EMBL" id="RST97322.1"/>
    </source>
</evidence>
<dbReference type="InterPro" id="IPR002942">
    <property type="entry name" value="S4_RNA-bd"/>
</dbReference>
<keyword evidence="10" id="KW-1185">Reference proteome</keyword>
<dbReference type="SMART" id="SM00363">
    <property type="entry name" value="S4"/>
    <property type="match status" value="1"/>
</dbReference>
<sequence length="316" mass="36183">MKKKVYSQKKKKGFEKYPRTNETNNKFRPIEFHVTESGELLDFLRTNLKGHSRNSIKSILTRGQVTVNGKSTTKHNFPLEEGQVVSVQTNHNAMKEHSLSGLHILYEDNDLIVIEKDAGILSVATNDGFEPTAIWQLNQYVKQDNSNNRVFIVHRLDRDTSGVMLFAKSEKVKRLLQDNWKDAVMERMYTALVEGDVKKEKGTIKSWLTESKTFKVHSGPERPEAKFAVTHYKKIRSNDSYSLLEVNLETGRKNQIRVHMEDIGHPIAGDKKYGASSNPIKRLGLHATTISFTHPISKKQMIFRSKVPKSFLKMSK</sequence>